<feature type="compositionally biased region" description="Basic and acidic residues" evidence="5">
    <location>
        <begin position="700"/>
        <end position="717"/>
    </location>
</feature>
<dbReference type="PANTHER" id="PTHR12131:SF1">
    <property type="entry name" value="ATP-DEPENDENT RNA HELICASE SUPV3L1, MITOCHONDRIAL-RELATED"/>
    <property type="match status" value="1"/>
</dbReference>
<evidence type="ECO:0000256" key="1">
    <source>
        <dbReference type="ARBA" id="ARBA00022741"/>
    </source>
</evidence>
<evidence type="ECO:0000259" key="6">
    <source>
        <dbReference type="PROSITE" id="PS51192"/>
    </source>
</evidence>
<dbReference type="EMBL" id="CP099489">
    <property type="protein sequence ID" value="USQ78194.1"/>
    <property type="molecule type" value="Genomic_DNA"/>
</dbReference>
<dbReference type="Pfam" id="PF26090">
    <property type="entry name" value="SH3_HelY"/>
    <property type="match status" value="1"/>
</dbReference>
<evidence type="ECO:0000256" key="3">
    <source>
        <dbReference type="ARBA" id="ARBA00022806"/>
    </source>
</evidence>
<dbReference type="InterPro" id="IPR058621">
    <property type="entry name" value="SH3_HelY"/>
</dbReference>
<dbReference type="InterPro" id="IPR048392">
    <property type="entry name" value="MTR4-like_stalk"/>
</dbReference>
<feature type="domain" description="Helicase ATP-binding" evidence="6">
    <location>
        <begin position="41"/>
        <end position="199"/>
    </location>
</feature>
<dbReference type="GO" id="GO:0004386">
    <property type="term" value="F:helicase activity"/>
    <property type="evidence" value="ECO:0007669"/>
    <property type="project" value="UniProtKB-KW"/>
</dbReference>
<evidence type="ECO:0000259" key="7">
    <source>
        <dbReference type="PROSITE" id="PS51194"/>
    </source>
</evidence>
<dbReference type="PANTHER" id="PTHR12131">
    <property type="entry name" value="ATP-DEPENDENT RNA AND DNA HELICASE"/>
    <property type="match status" value="1"/>
</dbReference>
<keyword evidence="1" id="KW-0547">Nucleotide-binding</keyword>
<dbReference type="PROSITE" id="PS51194">
    <property type="entry name" value="HELICASE_CTER"/>
    <property type="match status" value="1"/>
</dbReference>
<dbReference type="Gene3D" id="1.10.3380.30">
    <property type="match status" value="1"/>
</dbReference>
<dbReference type="InterPro" id="IPR050699">
    <property type="entry name" value="RNA-DNA_Helicase"/>
</dbReference>
<dbReference type="InterPro" id="IPR012961">
    <property type="entry name" value="Ski2/MTR4_C"/>
</dbReference>
<dbReference type="SMART" id="SM01142">
    <property type="entry name" value="DSHCT"/>
    <property type="match status" value="1"/>
</dbReference>
<feature type="region of interest" description="Disordered" evidence="5">
    <location>
        <begin position="259"/>
        <end position="314"/>
    </location>
</feature>
<dbReference type="SMART" id="SM00487">
    <property type="entry name" value="DEXDc"/>
    <property type="match status" value="1"/>
</dbReference>
<evidence type="ECO:0000313" key="9">
    <source>
        <dbReference type="Proteomes" id="UP001056455"/>
    </source>
</evidence>
<feature type="region of interest" description="Disordered" evidence="5">
    <location>
        <begin position="685"/>
        <end position="729"/>
    </location>
</feature>
<dbReference type="Pfam" id="PF08148">
    <property type="entry name" value="DSHCT"/>
    <property type="match status" value="1"/>
</dbReference>
<keyword evidence="4" id="KW-0067">ATP-binding</keyword>
<protein>
    <submittedName>
        <fullName evidence="8">DEAD/DEAH box helicase</fullName>
    </submittedName>
</protein>
<evidence type="ECO:0000313" key="8">
    <source>
        <dbReference type="EMBL" id="USQ78194.1"/>
    </source>
</evidence>
<dbReference type="Pfam" id="PF00270">
    <property type="entry name" value="DEAD"/>
    <property type="match status" value="1"/>
</dbReference>
<dbReference type="InterPro" id="IPR014001">
    <property type="entry name" value="Helicase_ATP-bd"/>
</dbReference>
<feature type="region of interest" description="Disordered" evidence="5">
    <location>
        <begin position="630"/>
        <end position="653"/>
    </location>
</feature>
<sequence length="967" mass="106573">MSSPAERFAAARKRNKAESGAIGRFTAGFDFPLDDFQLEAIGAVDAGQGVLVAAPTGAGKTIVGEFAVALALETGRKAFYTTPIKALSNQKYHDLVARHGADNVGLLTGDSSVNGEAPVVVMTTEVLRNMMYASSRTLEGLGFVVMDEVHYLADRFRGAVWEEVIIHLPESVQVISLSATVSNAEEFGEWLRTVRGNTEVIVSEIRPVPLWQHLMVGKDLLDLFVHAGDGLVADPTTQGQQARINPELLDRIGTYERDSRWRRDDAGGPRGRRGRPHGRDDRGRSRNRQYADSGRDRDRAPGAGPGSLPGGTASRAEVIDRLDREGLLPAITFIFSRAGCEGAVTQLLAKGTRLVPPEEAARIRRLVEERVAAVDERDLPVLGYHDFVEGLSRGFAAHHAGMLPLFREIVEELFTAGRIKAVFATETLALGINMPARTVVLEKLVKFNGEEHAPVTPAEYTQLTGRAGRRGIDVEGHAVVLHRRGLDPVDVAGLASTRTYPLRSSFRPTYNMAVNLVAQFGRSVAHELLQSSFAQFQADRGVVGLASQVRRNEEALAGYAESMHCDYGDFREYAKLRRQLSDAEKDEARRRSASRKAEIAVSLEELTPGDVVSLPEGRRKGMAVVLTVPTKTGRSPEPGVLTSDGQLRRLSPTDLREPVEAVARLKIPRGFNPRNVRSRKDLAATLRAQVPFEPPPSRRPARDNGADARPTHDRGERQGSGASRHTDPDELRRQLRAHPCHQCPERENHARWAERWWQLRRETDDVQRRVSGRTNTVAKTFERICTMLGELGYLTEDGHEVTASGESLRRIYTEKDLVAAQSITQGTWKRLDAPSLAAAVSTLIHEPRGSEEPLHPRWPNLEVEEAFHEMVAIWAELTDREARHTLPLTGELDAGITWMVHRWASGRSLEEVLRDGELSAGDFVRRAKQVIDLLGQIAQAGDETVAGTARRASEAMLRGVVAADRLD</sequence>
<dbReference type="InterPro" id="IPR027417">
    <property type="entry name" value="P-loop_NTPase"/>
</dbReference>
<dbReference type="PROSITE" id="PS51192">
    <property type="entry name" value="HELICASE_ATP_BIND_1"/>
    <property type="match status" value="1"/>
</dbReference>
<dbReference type="InterPro" id="IPR011545">
    <property type="entry name" value="DEAD/DEAH_box_helicase_dom"/>
</dbReference>
<evidence type="ECO:0000256" key="2">
    <source>
        <dbReference type="ARBA" id="ARBA00022801"/>
    </source>
</evidence>
<keyword evidence="3 8" id="KW-0347">Helicase</keyword>
<organism evidence="8 9">
    <name type="scientific">Ornithinimicrobium faecis</name>
    <dbReference type="NCBI Taxonomy" id="2934158"/>
    <lineage>
        <taxon>Bacteria</taxon>
        <taxon>Bacillati</taxon>
        <taxon>Actinomycetota</taxon>
        <taxon>Actinomycetes</taxon>
        <taxon>Micrococcales</taxon>
        <taxon>Ornithinimicrobiaceae</taxon>
        <taxon>Ornithinimicrobium</taxon>
    </lineage>
</organism>
<keyword evidence="2" id="KW-0378">Hydrolase</keyword>
<dbReference type="Gene3D" id="3.40.50.300">
    <property type="entry name" value="P-loop containing nucleotide triphosphate hydrolases"/>
    <property type="match status" value="2"/>
</dbReference>
<proteinExistence type="predicted"/>
<accession>A0ABY4YND6</accession>
<dbReference type="Pfam" id="PF00271">
    <property type="entry name" value="Helicase_C"/>
    <property type="match status" value="1"/>
</dbReference>
<name>A0ABY4YND6_9MICO</name>
<dbReference type="InterPro" id="IPR001650">
    <property type="entry name" value="Helicase_C-like"/>
</dbReference>
<feature type="domain" description="Helicase C-terminal" evidence="7">
    <location>
        <begin position="314"/>
        <end position="518"/>
    </location>
</feature>
<evidence type="ECO:0000256" key="5">
    <source>
        <dbReference type="SAM" id="MobiDB-lite"/>
    </source>
</evidence>
<dbReference type="Pfam" id="PF21408">
    <property type="entry name" value="MTR4-like_stalk"/>
    <property type="match status" value="1"/>
</dbReference>
<dbReference type="SUPFAM" id="SSF52540">
    <property type="entry name" value="P-loop containing nucleoside triphosphate hydrolases"/>
    <property type="match status" value="1"/>
</dbReference>
<dbReference type="Proteomes" id="UP001056455">
    <property type="component" value="Chromosome"/>
</dbReference>
<keyword evidence="9" id="KW-1185">Reference proteome</keyword>
<reference evidence="8" key="1">
    <citation type="submission" date="2022-06" db="EMBL/GenBank/DDBJ databases">
        <title>Ornithinimicrobium HY1793.</title>
        <authorList>
            <person name="Huang Y."/>
        </authorList>
    </citation>
    <scope>NUCLEOTIDE SEQUENCE</scope>
    <source>
        <strain evidence="8">HY1793</strain>
    </source>
</reference>
<dbReference type="SMART" id="SM00490">
    <property type="entry name" value="HELICc"/>
    <property type="match status" value="1"/>
</dbReference>
<evidence type="ECO:0000256" key="4">
    <source>
        <dbReference type="ARBA" id="ARBA00022840"/>
    </source>
</evidence>
<gene>
    <name evidence="8" type="ORF">NF556_11035</name>
</gene>
<dbReference type="CDD" id="cd18795">
    <property type="entry name" value="SF2_C_Ski2"/>
    <property type="match status" value="1"/>
</dbReference>
<dbReference type="RefSeq" id="WP_252590992.1">
    <property type="nucleotide sequence ID" value="NZ_CP099489.1"/>
</dbReference>